<dbReference type="EMBL" id="VFPS01000001">
    <property type="protein sequence ID" value="TQN00157.1"/>
    <property type="molecule type" value="Genomic_DNA"/>
</dbReference>
<evidence type="ECO:0000313" key="1">
    <source>
        <dbReference type="EMBL" id="TQN00157.1"/>
    </source>
</evidence>
<accession>A0A543KYK8</accession>
<evidence type="ECO:0000313" key="2">
    <source>
        <dbReference type="Proteomes" id="UP000319804"/>
    </source>
</evidence>
<comment type="caution">
    <text evidence="1">The sequence shown here is derived from an EMBL/GenBank/DDBJ whole genome shotgun (WGS) entry which is preliminary data.</text>
</comment>
<dbReference type="AlphaFoldDB" id="A0A543KYK8"/>
<sequence>MPHLFSAARRSDPEFEWDDFATGDFESGDDPDA</sequence>
<dbReference type="Proteomes" id="UP000319804">
    <property type="component" value="Unassembled WGS sequence"/>
</dbReference>
<protein>
    <submittedName>
        <fullName evidence="1">Uncharacterized protein</fullName>
    </submittedName>
</protein>
<reference evidence="1 2" key="1">
    <citation type="submission" date="2019-06" db="EMBL/GenBank/DDBJ databases">
        <title>Sequencing the genomes of 1000 actinobacteria strains.</title>
        <authorList>
            <person name="Klenk H.-P."/>
        </authorList>
    </citation>
    <scope>NUCLEOTIDE SEQUENCE [LARGE SCALE GENOMIC DNA]</scope>
    <source>
        <strain evidence="1 2">DSM 20427</strain>
    </source>
</reference>
<proteinExistence type="predicted"/>
<keyword evidence="2" id="KW-1185">Reference proteome</keyword>
<name>A0A543KYK8_9MICO</name>
<gene>
    <name evidence="1" type="ORF">FHX68_0227</name>
</gene>
<organism evidence="1 2">
    <name type="scientific">Microbacterium lacticum</name>
    <dbReference type="NCBI Taxonomy" id="33885"/>
    <lineage>
        <taxon>Bacteria</taxon>
        <taxon>Bacillati</taxon>
        <taxon>Actinomycetota</taxon>
        <taxon>Actinomycetes</taxon>
        <taxon>Micrococcales</taxon>
        <taxon>Microbacteriaceae</taxon>
        <taxon>Microbacterium</taxon>
    </lineage>
</organism>